<evidence type="ECO:0000259" key="3">
    <source>
        <dbReference type="PROSITE" id="PS50111"/>
    </source>
</evidence>
<organism evidence="4 5">
    <name type="scientific">Paenibacillus borealis</name>
    <dbReference type="NCBI Taxonomy" id="160799"/>
    <lineage>
        <taxon>Bacteria</taxon>
        <taxon>Bacillati</taxon>
        <taxon>Bacillota</taxon>
        <taxon>Bacilli</taxon>
        <taxon>Bacillales</taxon>
        <taxon>Paenibacillaceae</taxon>
        <taxon>Paenibacillus</taxon>
    </lineage>
</organism>
<name>A0A089LAW5_PAEBO</name>
<dbReference type="Pfam" id="PF00015">
    <property type="entry name" value="MCPsignal"/>
    <property type="match status" value="1"/>
</dbReference>
<evidence type="ECO:0000313" key="4">
    <source>
        <dbReference type="EMBL" id="AIQ57927.1"/>
    </source>
</evidence>
<evidence type="ECO:0000313" key="5">
    <source>
        <dbReference type="Proteomes" id="UP000029518"/>
    </source>
</evidence>
<dbReference type="SUPFAM" id="SSF103190">
    <property type="entry name" value="Sensory domain-like"/>
    <property type="match status" value="1"/>
</dbReference>
<proteinExistence type="predicted"/>
<dbReference type="SMART" id="SM00283">
    <property type="entry name" value="MA"/>
    <property type="match status" value="1"/>
</dbReference>
<dbReference type="RefSeq" id="WP_042212367.1">
    <property type="nucleotide sequence ID" value="NZ_CP009285.1"/>
</dbReference>
<dbReference type="Gene3D" id="1.10.287.950">
    <property type="entry name" value="Methyl-accepting chemotaxis protein"/>
    <property type="match status" value="1"/>
</dbReference>
<dbReference type="InterPro" id="IPR004089">
    <property type="entry name" value="MCPsignal_dom"/>
</dbReference>
<dbReference type="PANTHER" id="PTHR32089">
    <property type="entry name" value="METHYL-ACCEPTING CHEMOTAXIS PROTEIN MCPB"/>
    <property type="match status" value="1"/>
</dbReference>
<protein>
    <recommendedName>
        <fullName evidence="3">Methyl-accepting transducer domain-containing protein</fullName>
    </recommendedName>
</protein>
<feature type="domain" description="Methyl-accepting transducer" evidence="3">
    <location>
        <begin position="105"/>
        <end position="273"/>
    </location>
</feature>
<dbReference type="GO" id="GO:0007165">
    <property type="term" value="P:signal transduction"/>
    <property type="evidence" value="ECO:0007669"/>
    <property type="project" value="UniProtKB-KW"/>
</dbReference>
<keyword evidence="1 2" id="KW-0807">Transducer</keyword>
<gene>
    <name evidence="4" type="ORF">PBOR_14075</name>
</gene>
<dbReference type="InterPro" id="IPR029151">
    <property type="entry name" value="Sensor-like_sf"/>
</dbReference>
<reference evidence="4" key="1">
    <citation type="submission" date="2014-08" db="EMBL/GenBank/DDBJ databases">
        <title>Comparative genomics of the Paenibacillus odorifer group.</title>
        <authorList>
            <person name="den Bakker H.C."/>
            <person name="Tsai Y.-C.Y.-C."/>
            <person name="Martin N."/>
            <person name="Korlach J."/>
            <person name="Wiedmann M."/>
        </authorList>
    </citation>
    <scope>NUCLEOTIDE SEQUENCE [LARGE SCALE GENOMIC DNA]</scope>
    <source>
        <strain evidence="4">DSM 13188</strain>
    </source>
</reference>
<dbReference type="AlphaFoldDB" id="A0A089LAW5"/>
<accession>A0A089LAW5</accession>
<dbReference type="PROSITE" id="PS50111">
    <property type="entry name" value="CHEMOTAXIS_TRANSDUC_2"/>
    <property type="match status" value="1"/>
</dbReference>
<dbReference type="EMBL" id="CP009285">
    <property type="protein sequence ID" value="AIQ57927.1"/>
    <property type="molecule type" value="Genomic_DNA"/>
</dbReference>
<dbReference type="KEGG" id="pbd:PBOR_14075"/>
<dbReference type="GO" id="GO:0016020">
    <property type="term" value="C:membrane"/>
    <property type="evidence" value="ECO:0007669"/>
    <property type="project" value="InterPro"/>
</dbReference>
<dbReference type="PANTHER" id="PTHR32089:SF112">
    <property type="entry name" value="LYSOZYME-LIKE PROTEIN-RELATED"/>
    <property type="match status" value="1"/>
</dbReference>
<evidence type="ECO:0000256" key="1">
    <source>
        <dbReference type="ARBA" id="ARBA00023224"/>
    </source>
</evidence>
<keyword evidence="5" id="KW-1185">Reference proteome</keyword>
<dbReference type="OrthoDB" id="9807021at2"/>
<evidence type="ECO:0000256" key="2">
    <source>
        <dbReference type="PROSITE-ProRule" id="PRU00284"/>
    </source>
</evidence>
<dbReference type="SUPFAM" id="SSF58104">
    <property type="entry name" value="Methyl-accepting chemotaxis protein (MCP) signaling domain"/>
    <property type="match status" value="1"/>
</dbReference>
<dbReference type="HOGENOM" id="CLU_043276_0_0_9"/>
<sequence>MDNLAALVAAAPFFKQIHAQDIMIGITDREIFHYYAPSKVLDFGLTKGSPVPPDDPSLGNALAGRATTNRLSPELYGATVISSAVPVYGAEGEVIGAFAIAYTLENEDKMEQLTENINQISGQLMDMVQNVAAQSEELSATTAQILDNSRKTVEESKQVNKVAGFIREISEQTNLLGLNAAIEAARVGEQGAGFGVVATEVRKLSVHTKEATKSIEDSLSTVQRSIREMEQEIEAIAMSSSAQAELVTQFSDVIEKLNETSGEMARFISSVIQ</sequence>
<dbReference type="Proteomes" id="UP000029518">
    <property type="component" value="Chromosome"/>
</dbReference>